<dbReference type="SUPFAM" id="SSF53756">
    <property type="entry name" value="UDP-Glycosyltransferase/glycogen phosphorylase"/>
    <property type="match status" value="1"/>
</dbReference>
<dbReference type="PANTHER" id="PTHR34136">
    <property type="match status" value="1"/>
</dbReference>
<reference evidence="4 5" key="1">
    <citation type="submission" date="2014-12" db="EMBL/GenBank/DDBJ databases">
        <title>Whole genome sequencing of Sphingobium xenophagum OW59.</title>
        <authorList>
            <person name="Ohta Y."/>
            <person name="Nishi S."/>
            <person name="Hatada Y."/>
        </authorList>
    </citation>
    <scope>NUCLEOTIDE SEQUENCE [LARGE SCALE GENOMIC DNA]</scope>
    <source>
        <strain evidence="4 5">OW59</strain>
    </source>
</reference>
<feature type="domain" description="Glycosyl transferase family 1" evidence="3">
    <location>
        <begin position="148"/>
        <end position="293"/>
    </location>
</feature>
<evidence type="ECO:0000259" key="3">
    <source>
        <dbReference type="Pfam" id="PF00534"/>
    </source>
</evidence>
<dbReference type="CDD" id="cd03801">
    <property type="entry name" value="GT4_PimA-like"/>
    <property type="match status" value="1"/>
</dbReference>
<keyword evidence="1 4" id="KW-0328">Glycosyltransferase</keyword>
<keyword evidence="5" id="KW-1185">Reference proteome</keyword>
<proteinExistence type="predicted"/>
<dbReference type="Gene3D" id="3.40.50.2000">
    <property type="entry name" value="Glycogen Phosphorylase B"/>
    <property type="match status" value="2"/>
</dbReference>
<dbReference type="Proteomes" id="UP000290975">
    <property type="component" value="Unassembled WGS sequence"/>
</dbReference>
<accession>A0A401J6B3</accession>
<comment type="caution">
    <text evidence="4">The sequence shown here is derived from an EMBL/GenBank/DDBJ whole genome shotgun (WGS) entry which is preliminary data.</text>
</comment>
<evidence type="ECO:0000313" key="4">
    <source>
        <dbReference type="EMBL" id="GBH32189.1"/>
    </source>
</evidence>
<evidence type="ECO:0000256" key="1">
    <source>
        <dbReference type="ARBA" id="ARBA00022676"/>
    </source>
</evidence>
<dbReference type="EMBL" id="BBQY01000028">
    <property type="protein sequence ID" value="GBH32189.1"/>
    <property type="molecule type" value="Genomic_DNA"/>
</dbReference>
<dbReference type="PANTHER" id="PTHR34136:SF1">
    <property type="entry name" value="UDP-N-ACETYL-D-MANNOSAMINURONIC ACID TRANSFERASE"/>
    <property type="match status" value="1"/>
</dbReference>
<evidence type="ECO:0000256" key="2">
    <source>
        <dbReference type="ARBA" id="ARBA00022679"/>
    </source>
</evidence>
<dbReference type="AlphaFoldDB" id="A0A401J6B3"/>
<organism evidence="4 5">
    <name type="scientific">Sphingobium xenophagum</name>
    <dbReference type="NCBI Taxonomy" id="121428"/>
    <lineage>
        <taxon>Bacteria</taxon>
        <taxon>Pseudomonadati</taxon>
        <taxon>Pseudomonadota</taxon>
        <taxon>Alphaproteobacteria</taxon>
        <taxon>Sphingomonadales</taxon>
        <taxon>Sphingomonadaceae</taxon>
        <taxon>Sphingobium</taxon>
    </lineage>
</organism>
<dbReference type="Pfam" id="PF03808">
    <property type="entry name" value="Glyco_tran_WecG"/>
    <property type="match status" value="1"/>
</dbReference>
<keyword evidence="2 4" id="KW-0808">Transferase</keyword>
<dbReference type="NCBIfam" id="TIGR00696">
    <property type="entry name" value="wecG_tagA_cpsF"/>
    <property type="match status" value="1"/>
</dbReference>
<dbReference type="Pfam" id="PF00534">
    <property type="entry name" value="Glycos_transf_1"/>
    <property type="match status" value="1"/>
</dbReference>
<dbReference type="CDD" id="cd06533">
    <property type="entry name" value="Glyco_transf_WecG_TagA"/>
    <property type="match status" value="1"/>
</dbReference>
<sequence>MRVVTLDRIFDSTDVARLPHRDQIDGIDVRRMRWFGSKRYPIAPGQLLAIRDADLVHVHALDFAYDYLALTRPLHRRPMIFSTHGLFFHTPFASRAKELYFKTITKLGSFAYRAIAASSAQDEARFRTIRQRGVLAVENGVALDKFANLAARGTRNIIAFGRIAPNKRIDQLIEWFARLTHVQPDWTLTIAGKPMGVSLDALRAQAGQLGVADRVTFHEFPSDDELRALIARASVFACASEYEGFGLAAIEAAAAGLYLALSPIEPFRRSLTATGHGAIVDFADPTSPAAFIDAYAAGQANLPPPPQSLEARFGWQAVSEQFEHVYCCVTGRTRRLIDTVAIYPINASNATAHIAELLARSEPAWVAFANQHTINTAARDPVVRDMLAKSFVIPDGIAIDVASKLLYGRDFPENLNGTDYLPNLLQALPPQRLFLLGSKPGVAERAGQLIRAIAPQHAISGWHHGFADAQATQELIAQLRSKQPTLLLVGMGHPYQERWIAEHAADLPLVAMTVGAWFDFLSSHVPRAPLWMRRIRMEWCYRLYLEPKRMFSRYITGGFIFMGHVITQNLRGDRI</sequence>
<protein>
    <submittedName>
        <fullName evidence="4">Alpha-1,3-mannosyltransferase</fullName>
    </submittedName>
</protein>
<dbReference type="GO" id="GO:0016758">
    <property type="term" value="F:hexosyltransferase activity"/>
    <property type="evidence" value="ECO:0007669"/>
    <property type="project" value="TreeGrafter"/>
</dbReference>
<name>A0A401J6B3_SPHXE</name>
<gene>
    <name evidence="4" type="ORF">MBESOW_P3428</name>
</gene>
<dbReference type="InterPro" id="IPR004629">
    <property type="entry name" value="WecG_TagA_CpsF"/>
</dbReference>
<dbReference type="InterPro" id="IPR001296">
    <property type="entry name" value="Glyco_trans_1"/>
</dbReference>
<evidence type="ECO:0000313" key="5">
    <source>
        <dbReference type="Proteomes" id="UP000290975"/>
    </source>
</evidence>